<dbReference type="SUPFAM" id="SSF52540">
    <property type="entry name" value="P-loop containing nucleoside triphosphate hydrolases"/>
    <property type="match status" value="1"/>
</dbReference>
<comment type="caution">
    <text evidence="4">The sequence shown here is derived from an EMBL/GenBank/DDBJ whole genome shotgun (WGS) entry which is preliminary data.</text>
</comment>
<dbReference type="Pfam" id="PF22939">
    <property type="entry name" value="WHD_GPIID"/>
    <property type="match status" value="1"/>
</dbReference>
<reference evidence="4" key="1">
    <citation type="journal article" date="2021" name="Nat. Commun.">
        <title>Genetic determinants of endophytism in the Arabidopsis root mycobiome.</title>
        <authorList>
            <person name="Mesny F."/>
            <person name="Miyauchi S."/>
            <person name="Thiergart T."/>
            <person name="Pickel B."/>
            <person name="Atanasova L."/>
            <person name="Karlsson M."/>
            <person name="Huettel B."/>
            <person name="Barry K.W."/>
            <person name="Haridas S."/>
            <person name="Chen C."/>
            <person name="Bauer D."/>
            <person name="Andreopoulos W."/>
            <person name="Pangilinan J."/>
            <person name="LaButti K."/>
            <person name="Riley R."/>
            <person name="Lipzen A."/>
            <person name="Clum A."/>
            <person name="Drula E."/>
            <person name="Henrissat B."/>
            <person name="Kohler A."/>
            <person name="Grigoriev I.V."/>
            <person name="Martin F.M."/>
            <person name="Hacquard S."/>
        </authorList>
    </citation>
    <scope>NUCLEOTIDE SEQUENCE</scope>
    <source>
        <strain evidence="4">MPI-SDFR-AT-0068</strain>
    </source>
</reference>
<gene>
    <name evidence="4" type="ORF">BKA59DRAFT_556442</name>
</gene>
<dbReference type="Pfam" id="PF24883">
    <property type="entry name" value="NPHP3_N"/>
    <property type="match status" value="1"/>
</dbReference>
<evidence type="ECO:0000259" key="3">
    <source>
        <dbReference type="Pfam" id="PF24883"/>
    </source>
</evidence>
<name>A0A8K0RWR4_9HYPO</name>
<dbReference type="InterPro" id="IPR027417">
    <property type="entry name" value="P-loop_NTPase"/>
</dbReference>
<accession>A0A8K0RWR4</accession>
<evidence type="ECO:0000256" key="1">
    <source>
        <dbReference type="ARBA" id="ARBA00022737"/>
    </source>
</evidence>
<evidence type="ECO:0008006" key="6">
    <source>
        <dbReference type="Google" id="ProtNLM"/>
    </source>
</evidence>
<dbReference type="InterPro" id="IPR056884">
    <property type="entry name" value="NPHP3-like_N"/>
</dbReference>
<protein>
    <recommendedName>
        <fullName evidence="6">NACHT domain-containing protein</fullName>
    </recommendedName>
</protein>
<dbReference type="InterPro" id="IPR054471">
    <property type="entry name" value="GPIID_WHD"/>
</dbReference>
<feature type="domain" description="GPI inositol-deacylase winged helix" evidence="2">
    <location>
        <begin position="605"/>
        <end position="685"/>
    </location>
</feature>
<sequence>MANINGPSPSPTPNDLPQHVHQTFHRAIEKCINSFNPEMRPEVRRFTSANDILTYVRGLEQKSGGKSLGLPRSAEAFCNAVSHLSDALEPYSACIASFMQVKPEICGLVWGTVQFIFKLCKNYTSFLAKLANMLETVSIDLQLEKTLVLVAVEKAKAVGRSKKASDEPPWRLIDAMTVLHCDLLDIFCKVCELLPTKTSEGPWRSALRLGKVFWVPFDEHFMHFRQKFSAHRQVLTTELELLNGRTDAASYENFRKLHETTFERFQYIESELRCARVDRLKRWIDAQSWTTSYEEVKRKRFPDTSTWILHHPQYKWWMSSSDGTQESFDSVERSEKPRILSIQAKPGYGKSVLCGVVVEEHEKMIKKQRSSQGITPAVAYYFFDKQRPNQNDNASALRAIVTQLLHQHQDKSKLIDLAVIFKDFTSTGEPNASQDDLKNLLSLIIQHIQDSSLIFDGLDECQNFESFLRDLEGITNSPTTKVLFTSRPSVDFGKHFQSSVRNVLLEETSNFRDIETYLEPEINNLVLNGLLELDDSVQVVVRSIAQKSRSMFLWANLLIQYLNSEMVTPQERLDALNEMSLFPELDALYARILQKLYTWYSHKSIRRKIQMVFDWTCVAARTLQVSELQAALGILVGRATRKSNEIANLRERLIRMTGSLIEVLEDGNVRFIHTSVLEFFMNALDDSNHHNFRIDAGRVHCAFAATCLSYIVFDGPKQRLDLKYSPTAPNRAISSRYPFLLYSTQFWAFHASMSIRQWKIGPSIADTVCDVSKQTLLQMLAAFLSDRHAVTAWTEASWTFGQEPCVHELASLSHKLALHKYPFLDENVTQFCNDLVCINTKFAHVLHDNPSEIWEPSIPAFCRSRFWVETQNSQVVDLNMPNPEISSRQPGRGEPILVASQCCSKGQEIGIITLWPSATFEAEMKSDFLQIDRLLSMIAELSRGWEVSYGIKNLQSQSPVHSIALEIPTLRISRLLEKAFRSAEPKAFSFPVGFSSNLRQITLLDCLVSILSSQDSCVGSSLTPNFHVQELDIPRPIDPQFCTSSDHHLASVYAMHCSCTFDWYHVMFSPSSTYIMVLRGPDKLTPGIIFASREFIIFKDMNHGYEQPEFQAVSRIRSKVSPGSNVFIFHPREPVLVISQMSVTVLWFFEDPTLSPITIHKAPMASLTFSQCGNYIHGEPLPRRSTQKYTIINISNQLQKYRSRASSSSISSEAPSSSQCGQTIDIQQGYDKATQVQNHDTAPETANSGQIVFYGQGKHLQVSMIRQLNDTGEVLRQEISNDGIIKDQCLTRIPMCPNIGHSYTTVLNSFGQADDVHMVLNKSNQDSYSVENTTQSMLRLPVLITRKTSSIPQRTRKRQSALELSERDVKKILY</sequence>
<keyword evidence="5" id="KW-1185">Reference proteome</keyword>
<dbReference type="EMBL" id="JAGPXF010000005">
    <property type="protein sequence ID" value="KAH7241360.1"/>
    <property type="molecule type" value="Genomic_DNA"/>
</dbReference>
<dbReference type="PANTHER" id="PTHR10039">
    <property type="entry name" value="AMELOGENIN"/>
    <property type="match status" value="1"/>
</dbReference>
<dbReference type="Gene3D" id="3.40.50.300">
    <property type="entry name" value="P-loop containing nucleotide triphosphate hydrolases"/>
    <property type="match status" value="1"/>
</dbReference>
<dbReference type="PANTHER" id="PTHR10039:SF14">
    <property type="entry name" value="NACHT DOMAIN-CONTAINING PROTEIN"/>
    <property type="match status" value="1"/>
</dbReference>
<proteinExistence type="predicted"/>
<evidence type="ECO:0000313" key="5">
    <source>
        <dbReference type="Proteomes" id="UP000813427"/>
    </source>
</evidence>
<feature type="domain" description="Nephrocystin 3-like N-terminal" evidence="3">
    <location>
        <begin position="304"/>
        <end position="487"/>
    </location>
</feature>
<evidence type="ECO:0000313" key="4">
    <source>
        <dbReference type="EMBL" id="KAH7241360.1"/>
    </source>
</evidence>
<organism evidence="4 5">
    <name type="scientific">Fusarium tricinctum</name>
    <dbReference type="NCBI Taxonomy" id="61284"/>
    <lineage>
        <taxon>Eukaryota</taxon>
        <taxon>Fungi</taxon>
        <taxon>Dikarya</taxon>
        <taxon>Ascomycota</taxon>
        <taxon>Pezizomycotina</taxon>
        <taxon>Sordariomycetes</taxon>
        <taxon>Hypocreomycetidae</taxon>
        <taxon>Hypocreales</taxon>
        <taxon>Nectriaceae</taxon>
        <taxon>Fusarium</taxon>
        <taxon>Fusarium tricinctum species complex</taxon>
    </lineage>
</organism>
<dbReference type="Proteomes" id="UP000813427">
    <property type="component" value="Unassembled WGS sequence"/>
</dbReference>
<evidence type="ECO:0000259" key="2">
    <source>
        <dbReference type="Pfam" id="PF22939"/>
    </source>
</evidence>
<keyword evidence="1" id="KW-0677">Repeat</keyword>
<dbReference type="OrthoDB" id="4772757at2759"/>